<feature type="transmembrane region" description="Helical" evidence="7">
    <location>
        <begin position="195"/>
        <end position="218"/>
    </location>
</feature>
<gene>
    <name evidence="9" type="ORF">DIATSA_LOCUS4428</name>
</gene>
<feature type="transmembrane region" description="Helical" evidence="7">
    <location>
        <begin position="536"/>
        <end position="562"/>
    </location>
</feature>
<feature type="transmembrane region" description="Helical" evidence="7">
    <location>
        <begin position="1029"/>
        <end position="1052"/>
    </location>
</feature>
<dbReference type="Pfam" id="PF07690">
    <property type="entry name" value="MFS_1"/>
    <property type="match status" value="4"/>
</dbReference>
<feature type="transmembrane region" description="Helical" evidence="7">
    <location>
        <begin position="803"/>
        <end position="825"/>
    </location>
</feature>
<feature type="transmembrane region" description="Helical" evidence="7">
    <location>
        <begin position="257"/>
        <end position="278"/>
    </location>
</feature>
<feature type="transmembrane region" description="Helical" evidence="7">
    <location>
        <begin position="27"/>
        <end position="43"/>
    </location>
</feature>
<evidence type="ECO:0000256" key="6">
    <source>
        <dbReference type="ARBA" id="ARBA00023136"/>
    </source>
</evidence>
<feature type="transmembrane region" description="Helical" evidence="7">
    <location>
        <begin position="969"/>
        <end position="989"/>
    </location>
</feature>
<keyword evidence="6 7" id="KW-0472">Membrane</keyword>
<organism evidence="9 10">
    <name type="scientific">Diatraea saccharalis</name>
    <name type="common">sugarcane borer</name>
    <dbReference type="NCBI Taxonomy" id="40085"/>
    <lineage>
        <taxon>Eukaryota</taxon>
        <taxon>Metazoa</taxon>
        <taxon>Ecdysozoa</taxon>
        <taxon>Arthropoda</taxon>
        <taxon>Hexapoda</taxon>
        <taxon>Insecta</taxon>
        <taxon>Pterygota</taxon>
        <taxon>Neoptera</taxon>
        <taxon>Endopterygota</taxon>
        <taxon>Lepidoptera</taxon>
        <taxon>Glossata</taxon>
        <taxon>Ditrysia</taxon>
        <taxon>Pyraloidea</taxon>
        <taxon>Crambidae</taxon>
        <taxon>Crambinae</taxon>
        <taxon>Diatraea</taxon>
    </lineage>
</organism>
<feature type="transmembrane region" description="Helical" evidence="7">
    <location>
        <begin position="936"/>
        <end position="957"/>
    </location>
</feature>
<evidence type="ECO:0000256" key="1">
    <source>
        <dbReference type="ARBA" id="ARBA00004141"/>
    </source>
</evidence>
<dbReference type="InterPro" id="IPR027378">
    <property type="entry name" value="Nucleotide_channel_N"/>
</dbReference>
<dbReference type="InterPro" id="IPR020846">
    <property type="entry name" value="MFS_dom"/>
</dbReference>
<keyword evidence="2" id="KW-0813">Transport</keyword>
<dbReference type="Gene3D" id="1.20.1250.20">
    <property type="entry name" value="MFS general substrate transporter like domains"/>
    <property type="match status" value="2"/>
</dbReference>
<feature type="transmembrane region" description="Helical" evidence="7">
    <location>
        <begin position="995"/>
        <end position="1017"/>
    </location>
</feature>
<dbReference type="InterPro" id="IPR036259">
    <property type="entry name" value="MFS_trans_sf"/>
</dbReference>
<feature type="transmembrane region" description="Helical" evidence="7">
    <location>
        <begin position="831"/>
        <end position="850"/>
    </location>
</feature>
<feature type="transmembrane region" description="Helical" evidence="7">
    <location>
        <begin position="462"/>
        <end position="480"/>
    </location>
</feature>
<feature type="transmembrane region" description="Helical" evidence="7">
    <location>
        <begin position="304"/>
        <end position="325"/>
    </location>
</feature>
<feature type="transmembrane region" description="Helical" evidence="7">
    <location>
        <begin position="621"/>
        <end position="642"/>
    </location>
</feature>
<reference evidence="9" key="2">
    <citation type="submission" date="2022-10" db="EMBL/GenBank/DDBJ databases">
        <authorList>
            <consortium name="ENA_rothamsted_submissions"/>
            <consortium name="culmorum"/>
            <person name="King R."/>
        </authorList>
    </citation>
    <scope>NUCLEOTIDE SEQUENCE</scope>
</reference>
<accession>A0A9N9WCN2</accession>
<feature type="transmembrane region" description="Helical" evidence="7">
    <location>
        <begin position="363"/>
        <end position="385"/>
    </location>
</feature>
<evidence type="ECO:0000256" key="2">
    <source>
        <dbReference type="ARBA" id="ARBA00022448"/>
    </source>
</evidence>
<keyword evidence="4" id="KW-0769">Symport</keyword>
<dbReference type="Gene3D" id="1.20.120.540">
    <property type="entry name" value="Voltage-gated potassium channels"/>
    <property type="match status" value="2"/>
</dbReference>
<sequence length="1109" mass="121574">MTSDQDGILNKPSEYALSFEWSSQRQGVILSSFFWGYVILQIPGGELAAKFGSKLLIIICIAVNSAISILIPVSAGLGGWQLVCACRVLQGLSQGFLYPSMHNIIGKWIPLQEKSSLGTIIYSGTKVARQYYVSARCLVRSWSECVDVVAALGRCRAPLLLLFTPCPGLARVRAGSAHLGTALQLLVSGYIAQYWGWPAIFYVNGTLGILWTVFYIFIGSASPKTSGIISEEEKVYIETSLGHVGVQKKMKTPWKSICTSIPFIALIIAHCGQNWGFYTLLTEMPSYMKQVLGVDIKANGVMSALPYIAMYVLSFPLGFSADYILKKNWLSITACRKISNSIGQWGPALALIGLSYAPADTAIAVAILTAVVGLNAGHYTGYMLVHIDMSPNFAGPLMGITNCIANIISMIAPLIAGAILVDQSFFDWNSQRQGVILSSFLWGYVILKIPGGELAAKFGSKLLIIICIGVNSVVSMFIPISASLGGWQLVCACRVLQGLSQGFLYPSMHNIIGKWIPIQEKNSLGTIIYSGHWGPAIALIGLSYAPADTIIAVSVLTAVVGLNAGHYTGYMYVLVIRIFHLLNIVFDQQLVHIDMSPNFAGPMMGITNGIANMTDQNQWRAVFYMASAVYFITNLIFVIFGTSKLQEWNESSIDESKSKEKPIGFRHLQVVFWFLAMTLGFIYRVNISMALVAMTDSTKEDAFDWSVSSQSTILSSFMWAYVISQFPGGELAAKFGGKLLLVLCISSNVIVSFLTPTCAYSGGWQLVCVCRAIQGFGQGVLMPCMHNLIGKWVPLEEKSRLGTFVYVGGHFGMGLQNFVSGYIVSRWDWPAIFYVNAVVGIVWLIPFIIFGSDSPYTSRWLSKEEKDYILTSLGQTGVQKKLRTPWKKMWTSMAFISLIVANCAQNWGLWTLMTLMPMYLSQVQGVDIKSNGLMSAIPYLGILIMSFPFGYIADLVIEKKWMSLTVTRKIFNSIGAFGPGLALIGLSYAPADVNIAVTLLTLVLALNAGHFTGYLLGHIDMAPNFTGTMSGITNGFANVLSIFAPLAAGFILKDETNPDDWRKVFYLSSGLYIGCNTFYIIFGSSKRQKWNEPEEEKSGLYNKIIVIII</sequence>
<dbReference type="OrthoDB" id="2985014at2759"/>
<dbReference type="GO" id="GO:0006820">
    <property type="term" value="P:monoatomic anion transport"/>
    <property type="evidence" value="ECO:0007669"/>
    <property type="project" value="TreeGrafter"/>
</dbReference>
<evidence type="ECO:0000256" key="5">
    <source>
        <dbReference type="ARBA" id="ARBA00022989"/>
    </source>
</evidence>
<evidence type="ECO:0000313" key="10">
    <source>
        <dbReference type="Proteomes" id="UP001153714"/>
    </source>
</evidence>
<dbReference type="InterPro" id="IPR050382">
    <property type="entry name" value="MFS_Na/Anion_cotransporter"/>
</dbReference>
<evidence type="ECO:0000256" key="7">
    <source>
        <dbReference type="SAM" id="Phobius"/>
    </source>
</evidence>
<protein>
    <recommendedName>
        <fullName evidence="8">Major facilitator superfamily (MFS) profile domain-containing protein</fullName>
    </recommendedName>
</protein>
<feature type="transmembrane region" description="Helical" evidence="7">
    <location>
        <begin position="1064"/>
        <end position="1082"/>
    </location>
</feature>
<comment type="subcellular location">
    <subcellularLocation>
        <location evidence="1">Membrane</location>
        <topology evidence="1">Multi-pass membrane protein</topology>
    </subcellularLocation>
</comment>
<evidence type="ECO:0000259" key="8">
    <source>
        <dbReference type="PROSITE" id="PS50850"/>
    </source>
</evidence>
<dbReference type="FunFam" id="1.20.1250.20:FF:000423">
    <property type="entry name" value="Putative inorganic phosphate cotransporter-like Protein"/>
    <property type="match status" value="1"/>
</dbReference>
<name>A0A9N9WCN2_9NEOP</name>
<evidence type="ECO:0000256" key="4">
    <source>
        <dbReference type="ARBA" id="ARBA00022847"/>
    </source>
</evidence>
<feature type="transmembrane region" description="Helical" evidence="7">
    <location>
        <begin position="55"/>
        <end position="73"/>
    </location>
</feature>
<dbReference type="InterPro" id="IPR011701">
    <property type="entry name" value="MFS"/>
</dbReference>
<dbReference type="PANTHER" id="PTHR11662:SF280">
    <property type="entry name" value="FI21844P1-RELATED"/>
    <property type="match status" value="1"/>
</dbReference>
<dbReference type="GO" id="GO:0015293">
    <property type="term" value="F:symporter activity"/>
    <property type="evidence" value="ECO:0007669"/>
    <property type="project" value="UniProtKB-KW"/>
</dbReference>
<evidence type="ECO:0000256" key="3">
    <source>
        <dbReference type="ARBA" id="ARBA00022692"/>
    </source>
</evidence>
<dbReference type="GO" id="GO:0016020">
    <property type="term" value="C:membrane"/>
    <property type="evidence" value="ECO:0007669"/>
    <property type="project" value="UniProtKB-SubCell"/>
</dbReference>
<reference evidence="9" key="1">
    <citation type="submission" date="2021-12" db="EMBL/GenBank/DDBJ databases">
        <authorList>
            <person name="King R."/>
        </authorList>
    </citation>
    <scope>NUCLEOTIDE SEQUENCE</scope>
</reference>
<feature type="domain" description="Major facilitator superfamily (MFS) profile" evidence="8">
    <location>
        <begin position="672"/>
        <end position="1087"/>
    </location>
</feature>
<feature type="transmembrane region" description="Helical" evidence="7">
    <location>
        <begin position="890"/>
        <end position="916"/>
    </location>
</feature>
<dbReference type="PROSITE" id="PS50850">
    <property type="entry name" value="MFS"/>
    <property type="match status" value="1"/>
</dbReference>
<keyword evidence="5 7" id="KW-1133">Transmembrane helix</keyword>
<feature type="transmembrane region" description="Helical" evidence="7">
    <location>
        <begin position="433"/>
        <end position="450"/>
    </location>
</feature>
<keyword evidence="10" id="KW-1185">Reference proteome</keyword>
<dbReference type="SUPFAM" id="SSF103473">
    <property type="entry name" value="MFS general substrate transporter"/>
    <property type="match status" value="4"/>
</dbReference>
<dbReference type="AlphaFoldDB" id="A0A9N9WCN2"/>
<feature type="transmembrane region" description="Helical" evidence="7">
    <location>
        <begin position="397"/>
        <end position="421"/>
    </location>
</feature>
<keyword evidence="3 7" id="KW-0812">Transmembrane</keyword>
<dbReference type="FunFam" id="1.20.1250.20:FF:000003">
    <property type="entry name" value="Solute carrier family 17 member 3"/>
    <property type="match status" value="2"/>
</dbReference>
<feature type="transmembrane region" description="Helical" evidence="7">
    <location>
        <begin position="569"/>
        <end position="586"/>
    </location>
</feature>
<dbReference type="Proteomes" id="UP001153714">
    <property type="component" value="Chromosome 16"/>
</dbReference>
<feature type="transmembrane region" description="Helical" evidence="7">
    <location>
        <begin position="663"/>
        <end position="683"/>
    </location>
</feature>
<evidence type="ECO:0000313" key="9">
    <source>
        <dbReference type="EMBL" id="CAG9786478.1"/>
    </source>
</evidence>
<proteinExistence type="predicted"/>
<dbReference type="PANTHER" id="PTHR11662">
    <property type="entry name" value="SOLUTE CARRIER FAMILY 17"/>
    <property type="match status" value="1"/>
</dbReference>
<dbReference type="EMBL" id="OU893347">
    <property type="protein sequence ID" value="CAG9786478.1"/>
    <property type="molecule type" value="Genomic_DNA"/>
</dbReference>